<sequence>MAATGVAAWAGGLVALLVSGRGQAAVLAVAVAVLLLLVRSRRPSLARLAPAVVGWLLVAAAVAASAGLRGAAVADGPVARLAPMRPAVEARLVVTSDPRPLQGRYGERMLLRGDLTALAVRGQARSVRAPVLVVGDAAWADVELGSTLRVHGRLAPADDRDRAAVLTTAGHPEVLAAPSVWWRGAATVRASIRDAVSARDGPERALVPALVTGDDHDVPEQVQTDFRTSGLTHLLAVSGTNLTLVVGFLLLVGRWCGVRGRWQYLLGALGIVGFVLLARTEPSVVRAAAMGTVALLGLGGNGRDRGIRALGVAVTGLLLWDPWLAATVGFALSVLATAGILFLAPAWTAALGRWLPGWAAQAVAVPLAAQLVCTPVVAALSGQVSLVAVVANLLAAPLVAPATVLGLFGGLVGLVVPAAGLALGWLAGACAAGIVAVAHRSATLALPAVEWSTSAPSLALLTVLCAGLAVLLGPLLSRRSTGSACCLLLGAVVVVPLPSPGWPPDGWVLAACDVGQGDALAVRAGPGEAVVVDAGPDPALVDRCLDRLDVERVPLLVLTHFHADHVDGLAGVYAGRRVGEVDVTSVRDPAERATYVAGVAGETVTATYGSTRTVGDVTLQVLGPPPGVSAAGGPNNASVVLLVEVRGVRLLLTGDVEPEAQAALARAWPGLSVDVLKIPHHGSRFQDLDFLRGLHAGVAVASVGEGNDYGHPSAEVLDPLADAGARVFRTDHDGTVVVTAGDPPRVVTED</sequence>
<dbReference type="EMBL" id="SDKM01000011">
    <property type="protein sequence ID" value="RYP86538.1"/>
    <property type="molecule type" value="Genomic_DNA"/>
</dbReference>
<dbReference type="Pfam" id="PF00753">
    <property type="entry name" value="Lactamase_B"/>
    <property type="match status" value="1"/>
</dbReference>
<keyword evidence="5 6" id="KW-0472">Membrane</keyword>
<evidence type="ECO:0000256" key="1">
    <source>
        <dbReference type="ARBA" id="ARBA00004651"/>
    </source>
</evidence>
<evidence type="ECO:0000256" key="3">
    <source>
        <dbReference type="ARBA" id="ARBA00022692"/>
    </source>
</evidence>
<keyword evidence="9" id="KW-1185">Reference proteome</keyword>
<protein>
    <submittedName>
        <fullName evidence="8">ComEC/Rec2 family competence protein</fullName>
    </submittedName>
</protein>
<evidence type="ECO:0000313" key="8">
    <source>
        <dbReference type="EMBL" id="RYP86538.1"/>
    </source>
</evidence>
<evidence type="ECO:0000259" key="7">
    <source>
        <dbReference type="SMART" id="SM00849"/>
    </source>
</evidence>
<feature type="transmembrane region" description="Helical" evidence="6">
    <location>
        <begin position="386"/>
        <end position="408"/>
    </location>
</feature>
<feature type="transmembrane region" description="Helical" evidence="6">
    <location>
        <begin position="458"/>
        <end position="476"/>
    </location>
</feature>
<feature type="transmembrane region" description="Helical" evidence="6">
    <location>
        <begin position="414"/>
        <end position="437"/>
    </location>
</feature>
<evidence type="ECO:0000256" key="5">
    <source>
        <dbReference type="ARBA" id="ARBA00023136"/>
    </source>
</evidence>
<dbReference type="InterPro" id="IPR035681">
    <property type="entry name" value="ComA-like_MBL"/>
</dbReference>
<accession>A0A4Q4ZFE9</accession>
<comment type="subcellular location">
    <subcellularLocation>
        <location evidence="1">Cell membrane</location>
        <topology evidence="1">Multi-pass membrane protein</topology>
    </subcellularLocation>
</comment>
<dbReference type="InterPro" id="IPR052159">
    <property type="entry name" value="Competence_DNA_uptake"/>
</dbReference>
<feature type="transmembrane region" description="Helical" evidence="6">
    <location>
        <begin position="6"/>
        <end position="36"/>
    </location>
</feature>
<organism evidence="8 9">
    <name type="scientific">Nocardioides guangzhouensis</name>
    <dbReference type="NCBI Taxonomy" id="2497878"/>
    <lineage>
        <taxon>Bacteria</taxon>
        <taxon>Bacillati</taxon>
        <taxon>Actinomycetota</taxon>
        <taxon>Actinomycetes</taxon>
        <taxon>Propionibacteriales</taxon>
        <taxon>Nocardioidaceae</taxon>
        <taxon>Nocardioides</taxon>
    </lineage>
</organism>
<dbReference type="GO" id="GO:0005886">
    <property type="term" value="C:plasma membrane"/>
    <property type="evidence" value="ECO:0007669"/>
    <property type="project" value="UniProtKB-SubCell"/>
</dbReference>
<name>A0A4Q4ZFE9_9ACTN</name>
<dbReference type="InterPro" id="IPR004477">
    <property type="entry name" value="ComEC_N"/>
</dbReference>
<feature type="transmembrane region" description="Helical" evidence="6">
    <location>
        <begin position="284"/>
        <end position="302"/>
    </location>
</feature>
<feature type="transmembrane region" description="Helical" evidence="6">
    <location>
        <begin position="323"/>
        <end position="346"/>
    </location>
</feature>
<feature type="transmembrane region" description="Helical" evidence="6">
    <location>
        <begin position="48"/>
        <end position="68"/>
    </location>
</feature>
<dbReference type="Proteomes" id="UP000295198">
    <property type="component" value="Unassembled WGS sequence"/>
</dbReference>
<feature type="transmembrane region" description="Helical" evidence="6">
    <location>
        <begin position="231"/>
        <end position="250"/>
    </location>
</feature>
<feature type="transmembrane region" description="Helical" evidence="6">
    <location>
        <begin position="358"/>
        <end position="379"/>
    </location>
</feature>
<evidence type="ECO:0000313" key="9">
    <source>
        <dbReference type="Proteomes" id="UP000295198"/>
    </source>
</evidence>
<dbReference type="PANTHER" id="PTHR30619">
    <property type="entry name" value="DNA INTERNALIZATION/COMPETENCE PROTEIN COMEC/REC2"/>
    <property type="match status" value="1"/>
</dbReference>
<dbReference type="OrthoDB" id="7177610at2"/>
<dbReference type="PANTHER" id="PTHR30619:SF1">
    <property type="entry name" value="RECOMBINATION PROTEIN 2"/>
    <property type="match status" value="1"/>
</dbReference>
<dbReference type="SUPFAM" id="SSF56281">
    <property type="entry name" value="Metallo-hydrolase/oxidoreductase"/>
    <property type="match status" value="1"/>
</dbReference>
<gene>
    <name evidence="8" type="ORF">EKO23_09460</name>
</gene>
<keyword evidence="3 6" id="KW-0812">Transmembrane</keyword>
<comment type="caution">
    <text evidence="8">The sequence shown here is derived from an EMBL/GenBank/DDBJ whole genome shotgun (WGS) entry which is preliminary data.</text>
</comment>
<dbReference type="Pfam" id="PF03772">
    <property type="entry name" value="Competence"/>
    <property type="match status" value="1"/>
</dbReference>
<dbReference type="AlphaFoldDB" id="A0A4Q4ZFE9"/>
<evidence type="ECO:0000256" key="6">
    <source>
        <dbReference type="SAM" id="Phobius"/>
    </source>
</evidence>
<feature type="transmembrane region" description="Helical" evidence="6">
    <location>
        <begin position="262"/>
        <end position="278"/>
    </location>
</feature>
<dbReference type="NCBIfam" id="TIGR00360">
    <property type="entry name" value="ComEC_N-term"/>
    <property type="match status" value="1"/>
</dbReference>
<proteinExistence type="predicted"/>
<dbReference type="CDD" id="cd07731">
    <property type="entry name" value="ComA-like_MBL-fold"/>
    <property type="match status" value="1"/>
</dbReference>
<evidence type="ECO:0000256" key="4">
    <source>
        <dbReference type="ARBA" id="ARBA00022989"/>
    </source>
</evidence>
<dbReference type="InterPro" id="IPR001279">
    <property type="entry name" value="Metallo-B-lactamas"/>
</dbReference>
<dbReference type="Gene3D" id="3.60.15.10">
    <property type="entry name" value="Ribonuclease Z/Hydroxyacylglutathione hydrolase-like"/>
    <property type="match status" value="1"/>
</dbReference>
<keyword evidence="4 6" id="KW-1133">Transmembrane helix</keyword>
<feature type="domain" description="Metallo-beta-lactamase" evidence="7">
    <location>
        <begin position="516"/>
        <end position="703"/>
    </location>
</feature>
<dbReference type="SMART" id="SM00849">
    <property type="entry name" value="Lactamase_B"/>
    <property type="match status" value="1"/>
</dbReference>
<reference evidence="8 9" key="1">
    <citation type="submission" date="2019-01" db="EMBL/GenBank/DDBJ databases">
        <title>Nocardioides guangzhouensis sp. nov., an actinobacterium isolated from soil.</title>
        <authorList>
            <person name="Fu Y."/>
            <person name="Cai Y."/>
            <person name="Lin Z."/>
            <person name="Chen P."/>
        </authorList>
    </citation>
    <scope>NUCLEOTIDE SEQUENCE [LARGE SCALE GENOMIC DNA]</scope>
    <source>
        <strain evidence="8 9">130</strain>
    </source>
</reference>
<evidence type="ECO:0000256" key="2">
    <source>
        <dbReference type="ARBA" id="ARBA00022475"/>
    </source>
</evidence>
<keyword evidence="2" id="KW-1003">Cell membrane</keyword>
<dbReference type="InterPro" id="IPR036866">
    <property type="entry name" value="RibonucZ/Hydroxyglut_hydro"/>
</dbReference>